<organism evidence="1">
    <name type="scientific">Diabrotica virgifera virgifera</name>
    <name type="common">western corn rootworm</name>
    <dbReference type="NCBI Taxonomy" id="50390"/>
    <lineage>
        <taxon>Eukaryota</taxon>
        <taxon>Metazoa</taxon>
        <taxon>Ecdysozoa</taxon>
        <taxon>Arthropoda</taxon>
        <taxon>Hexapoda</taxon>
        <taxon>Insecta</taxon>
        <taxon>Pterygota</taxon>
        <taxon>Neoptera</taxon>
        <taxon>Endopterygota</taxon>
        <taxon>Coleoptera</taxon>
        <taxon>Polyphaga</taxon>
        <taxon>Cucujiformia</taxon>
        <taxon>Chrysomeloidea</taxon>
        <taxon>Chrysomelidae</taxon>
        <taxon>Galerucinae</taxon>
        <taxon>Diabroticina</taxon>
        <taxon>Diabroticites</taxon>
        <taxon>Diabrotica</taxon>
    </lineage>
</organism>
<dbReference type="RefSeq" id="XP_028146007.1">
    <property type="nucleotide sequence ID" value="XM_028290206.1"/>
</dbReference>
<dbReference type="InParanoid" id="A0A6P7GJ75"/>
<evidence type="ECO:0000313" key="1">
    <source>
        <dbReference type="RefSeq" id="XP_028146007.1"/>
    </source>
</evidence>
<reference evidence="1" key="1">
    <citation type="submission" date="2025-08" db="UniProtKB">
        <authorList>
            <consortium name="RefSeq"/>
        </authorList>
    </citation>
    <scope>IDENTIFICATION</scope>
    <source>
        <tissue evidence="1">Whole insect</tissue>
    </source>
</reference>
<dbReference type="PANTHER" id="PTHR47326:SF1">
    <property type="entry name" value="HTH PSQ-TYPE DOMAIN-CONTAINING PROTEIN"/>
    <property type="match status" value="1"/>
</dbReference>
<protein>
    <submittedName>
        <fullName evidence="1">Uncharacterized protein LOC114339557</fullName>
    </submittedName>
</protein>
<dbReference type="PANTHER" id="PTHR47326">
    <property type="entry name" value="TRANSPOSABLE ELEMENT TC3 TRANSPOSASE-LIKE PROTEIN"/>
    <property type="match status" value="1"/>
</dbReference>
<dbReference type="InterPro" id="IPR036397">
    <property type="entry name" value="RNaseH_sf"/>
</dbReference>
<gene>
    <name evidence="1" type="primary">LOC114339557</name>
</gene>
<dbReference type="Gene3D" id="3.30.420.10">
    <property type="entry name" value="Ribonuclease H-like superfamily/Ribonuclease H"/>
    <property type="match status" value="1"/>
</dbReference>
<sequence>MWYLHDGAPAHHNALVNGELDELFPERWIGRDGTVHWSPRSPELNEVDYDFWGYIKDVVYRTPPTIVDNMKIRIQNAFQSVTQQMLTNISRSFETRLQACVDVMGGHFEHLL</sequence>
<proteinExistence type="predicted"/>
<dbReference type="GO" id="GO:0003676">
    <property type="term" value="F:nucleic acid binding"/>
    <property type="evidence" value="ECO:0007669"/>
    <property type="project" value="InterPro"/>
</dbReference>
<dbReference type="AlphaFoldDB" id="A0A6P7GJ75"/>
<accession>A0A6P7GJ75</accession>
<name>A0A6P7GJ75_DIAVI</name>